<organism evidence="1 2">
    <name type="scientific">Peronospora matthiolae</name>
    <dbReference type="NCBI Taxonomy" id="2874970"/>
    <lineage>
        <taxon>Eukaryota</taxon>
        <taxon>Sar</taxon>
        <taxon>Stramenopiles</taxon>
        <taxon>Oomycota</taxon>
        <taxon>Peronosporomycetes</taxon>
        <taxon>Peronosporales</taxon>
        <taxon>Peronosporaceae</taxon>
        <taxon>Peronospora</taxon>
    </lineage>
</organism>
<protein>
    <recommendedName>
        <fullName evidence="3">ARS-binding protein 1 N-terminal domain-containing protein</fullName>
    </recommendedName>
</protein>
<accession>A0AAV1U842</accession>
<evidence type="ECO:0000313" key="1">
    <source>
        <dbReference type="EMBL" id="CAK7930949.1"/>
    </source>
</evidence>
<sequence length="100" mass="11449">MSQLRLTNDQKLRIIKHKEDHPSLTQTELGNWMKEAFGLPKPMTQASISKIISKRKELEAMSPSKLSAKRPRSFNILPWKKQWSSVFCSASIVELPSPET</sequence>
<dbReference type="AlphaFoldDB" id="A0AAV1U842"/>
<dbReference type="Gene3D" id="1.10.10.60">
    <property type="entry name" value="Homeodomain-like"/>
    <property type="match status" value="1"/>
</dbReference>
<reference evidence="1" key="1">
    <citation type="submission" date="2024-01" db="EMBL/GenBank/DDBJ databases">
        <authorList>
            <person name="Webb A."/>
        </authorList>
    </citation>
    <scope>NUCLEOTIDE SEQUENCE</scope>
    <source>
        <strain evidence="1">Pm1</strain>
    </source>
</reference>
<dbReference type="EMBL" id="CAKLBY020000170">
    <property type="protein sequence ID" value="CAK7930949.1"/>
    <property type="molecule type" value="Genomic_DNA"/>
</dbReference>
<gene>
    <name evidence="1" type="ORF">PM001_LOCUS16099</name>
</gene>
<dbReference type="Proteomes" id="UP001162060">
    <property type="component" value="Unassembled WGS sequence"/>
</dbReference>
<evidence type="ECO:0000313" key="2">
    <source>
        <dbReference type="Proteomes" id="UP001162060"/>
    </source>
</evidence>
<name>A0AAV1U842_9STRA</name>
<comment type="caution">
    <text evidence="1">The sequence shown here is derived from an EMBL/GenBank/DDBJ whole genome shotgun (WGS) entry which is preliminary data.</text>
</comment>
<proteinExistence type="predicted"/>
<evidence type="ECO:0008006" key="3">
    <source>
        <dbReference type="Google" id="ProtNLM"/>
    </source>
</evidence>